<evidence type="ECO:0000256" key="1">
    <source>
        <dbReference type="ARBA" id="ARBA00005594"/>
    </source>
</evidence>
<dbReference type="GO" id="GO:0005524">
    <property type="term" value="F:ATP binding"/>
    <property type="evidence" value="ECO:0007669"/>
    <property type="project" value="UniProtKB-KW"/>
</dbReference>
<keyword evidence="4" id="KW-0547">Nucleotide-binding</keyword>
<dbReference type="Proteomes" id="UP000002320">
    <property type="component" value="Unassembled WGS sequence"/>
</dbReference>
<keyword evidence="3" id="KW-0436">Ligase</keyword>
<dbReference type="Pfam" id="PF00133">
    <property type="entry name" value="tRNA-synt_1"/>
    <property type="match status" value="1"/>
</dbReference>
<evidence type="ECO:0000313" key="12">
    <source>
        <dbReference type="Proteomes" id="UP000002320"/>
    </source>
</evidence>
<dbReference type="GO" id="GO:0004832">
    <property type="term" value="F:valine-tRNA ligase activity"/>
    <property type="evidence" value="ECO:0007669"/>
    <property type="project" value="UniProtKB-EC"/>
</dbReference>
<dbReference type="InterPro" id="IPR002303">
    <property type="entry name" value="Valyl-tRNA_ligase"/>
</dbReference>
<keyword evidence="5" id="KW-0067">ATP-binding</keyword>
<evidence type="ECO:0000256" key="8">
    <source>
        <dbReference type="ARBA" id="ARBA00029936"/>
    </source>
</evidence>
<dbReference type="HOGENOM" id="CLU_1316569_0_0_1"/>
<evidence type="ECO:0000256" key="7">
    <source>
        <dbReference type="ARBA" id="ARBA00023146"/>
    </source>
</evidence>
<dbReference type="InterPro" id="IPR002300">
    <property type="entry name" value="aa-tRNA-synth_Ia"/>
</dbReference>
<keyword evidence="7 10" id="KW-0030">Aminoacyl-tRNA synthetase</keyword>
<evidence type="ECO:0000256" key="6">
    <source>
        <dbReference type="ARBA" id="ARBA00022917"/>
    </source>
</evidence>
<dbReference type="InParanoid" id="B0XIG8"/>
<dbReference type="EC" id="6.1.1.9" evidence="2"/>
<evidence type="ECO:0000256" key="5">
    <source>
        <dbReference type="ARBA" id="ARBA00022840"/>
    </source>
</evidence>
<dbReference type="InterPro" id="IPR014729">
    <property type="entry name" value="Rossmann-like_a/b/a_fold"/>
</dbReference>
<dbReference type="eggNOG" id="KOG0432">
    <property type="taxonomic scope" value="Eukaryota"/>
</dbReference>
<dbReference type="GO" id="GO:0006438">
    <property type="term" value="P:valyl-tRNA aminoacylation"/>
    <property type="evidence" value="ECO:0007669"/>
    <property type="project" value="InterPro"/>
</dbReference>
<dbReference type="PANTHER" id="PTHR11946">
    <property type="entry name" value="VALYL-TRNA SYNTHETASES"/>
    <property type="match status" value="1"/>
</dbReference>
<name>B0XIG8_CULQU</name>
<sequence length="209" mass="23945">MVMQLEPKKKFAKRSIHFTRRLRNFRLCCCTRTCSIGFCRRKPLDSAYQPALVEAAHRDAVFCSVTSSSRIVREAFVRLLEAGLIYRYKSLVNWSCSLGSAISDIEVANVKSTVQRRFRAISAKLPSVKWSTWRIRFMVRPRRLSPRRPARKSCPRDVAVLSDVFIFSPQSESVRSNRFTVFDQKEAIVEGHDNGSGDTFRGTFRAAKS</sequence>
<protein>
    <recommendedName>
        <fullName evidence="2">valine--tRNA ligase</fullName>
        <ecNumber evidence="2">6.1.1.9</ecNumber>
    </recommendedName>
    <alternativeName>
        <fullName evidence="8">Valyl-tRNA synthetase</fullName>
    </alternativeName>
</protein>
<dbReference type="EnsemblMetazoa" id="CPIJ019072-RA">
    <property type="protein sequence ID" value="CPIJ019072-PA"/>
    <property type="gene ID" value="CPIJ019072"/>
</dbReference>
<dbReference type="SUPFAM" id="SSF52374">
    <property type="entry name" value="Nucleotidylyl transferase"/>
    <property type="match status" value="1"/>
</dbReference>
<feature type="domain" description="Aminoacyl-tRNA synthetase class Ia" evidence="9">
    <location>
        <begin position="70"/>
        <end position="113"/>
    </location>
</feature>
<evidence type="ECO:0000256" key="2">
    <source>
        <dbReference type="ARBA" id="ARBA00013169"/>
    </source>
</evidence>
<dbReference type="Gene3D" id="3.40.50.620">
    <property type="entry name" value="HUPs"/>
    <property type="match status" value="1"/>
</dbReference>
<dbReference type="PANTHER" id="PTHR11946:SF109">
    <property type="entry name" value="VALINE--TRNA LIGASE"/>
    <property type="match status" value="1"/>
</dbReference>
<dbReference type="VEuPathDB" id="VectorBase:CQUJHB013133"/>
<dbReference type="VEuPathDB" id="VectorBase:CPIJ019072"/>
<comment type="similarity">
    <text evidence="1">Belongs to the class-I aminoacyl-tRNA synthetase family.</text>
</comment>
<keyword evidence="12" id="KW-1185">Reference proteome</keyword>
<dbReference type="STRING" id="7176.B0XIG8"/>
<accession>B0XIG8</accession>
<organism>
    <name type="scientific">Culex quinquefasciatus</name>
    <name type="common">Southern house mosquito</name>
    <name type="synonym">Culex pungens</name>
    <dbReference type="NCBI Taxonomy" id="7176"/>
    <lineage>
        <taxon>Eukaryota</taxon>
        <taxon>Metazoa</taxon>
        <taxon>Ecdysozoa</taxon>
        <taxon>Arthropoda</taxon>
        <taxon>Hexapoda</taxon>
        <taxon>Insecta</taxon>
        <taxon>Pterygota</taxon>
        <taxon>Neoptera</taxon>
        <taxon>Endopterygota</taxon>
        <taxon>Diptera</taxon>
        <taxon>Nematocera</taxon>
        <taxon>Culicoidea</taxon>
        <taxon>Culicidae</taxon>
        <taxon>Culicinae</taxon>
        <taxon>Culicini</taxon>
        <taxon>Culex</taxon>
        <taxon>Culex</taxon>
    </lineage>
</organism>
<evidence type="ECO:0000313" key="10">
    <source>
        <dbReference type="EMBL" id="EDS29272.1"/>
    </source>
</evidence>
<keyword evidence="6" id="KW-0648">Protein biosynthesis</keyword>
<dbReference type="OrthoDB" id="629407at2759"/>
<evidence type="ECO:0000259" key="9">
    <source>
        <dbReference type="Pfam" id="PF00133"/>
    </source>
</evidence>
<gene>
    <name evidence="11" type="primary">6053335</name>
    <name evidence="10" type="ORF">CpipJ_CPIJ019072</name>
</gene>
<evidence type="ECO:0000256" key="3">
    <source>
        <dbReference type="ARBA" id="ARBA00022598"/>
    </source>
</evidence>
<dbReference type="AlphaFoldDB" id="B0XIG8"/>
<dbReference type="EMBL" id="DS233305">
    <property type="protein sequence ID" value="EDS29272.1"/>
    <property type="molecule type" value="Genomic_DNA"/>
</dbReference>
<evidence type="ECO:0000313" key="11">
    <source>
        <dbReference type="EnsemblMetazoa" id="CPIJ019072-PA"/>
    </source>
</evidence>
<proteinExistence type="inferred from homology"/>
<dbReference type="GO" id="GO:0005829">
    <property type="term" value="C:cytosol"/>
    <property type="evidence" value="ECO:0007669"/>
    <property type="project" value="TreeGrafter"/>
</dbReference>
<dbReference type="KEGG" id="cqu:CpipJ_CPIJ019072"/>
<evidence type="ECO:0000256" key="4">
    <source>
        <dbReference type="ARBA" id="ARBA00022741"/>
    </source>
</evidence>
<reference evidence="11" key="2">
    <citation type="submission" date="2020-05" db="UniProtKB">
        <authorList>
            <consortium name="EnsemblMetazoa"/>
        </authorList>
    </citation>
    <scope>IDENTIFICATION</scope>
    <source>
        <strain evidence="11">JHB</strain>
    </source>
</reference>
<reference evidence="10" key="1">
    <citation type="submission" date="2007-03" db="EMBL/GenBank/DDBJ databases">
        <title>Annotation of Culex pipiens quinquefasciatus.</title>
        <authorList>
            <consortium name="The Broad Institute Genome Sequencing Platform"/>
            <person name="Atkinson P.W."/>
            <person name="Hemingway J."/>
            <person name="Christensen B.M."/>
            <person name="Higgs S."/>
            <person name="Kodira C."/>
            <person name="Hannick L."/>
            <person name="Megy K."/>
            <person name="O'Leary S."/>
            <person name="Pearson M."/>
            <person name="Haas B.J."/>
            <person name="Mauceli E."/>
            <person name="Wortman J.R."/>
            <person name="Lee N.H."/>
            <person name="Guigo R."/>
            <person name="Stanke M."/>
            <person name="Alvarado L."/>
            <person name="Amedeo P."/>
            <person name="Antoine C.H."/>
            <person name="Arensburger P."/>
            <person name="Bidwell S.L."/>
            <person name="Crawford M."/>
            <person name="Camaro F."/>
            <person name="Devon K."/>
            <person name="Engels R."/>
            <person name="Hammond M."/>
            <person name="Howarth C."/>
            <person name="Koehrsen M."/>
            <person name="Lawson D."/>
            <person name="Montgomery P."/>
            <person name="Nene V."/>
            <person name="Nusbaum C."/>
            <person name="Puiu D."/>
            <person name="Romero-Severson J."/>
            <person name="Severson D.W."/>
            <person name="Shumway M."/>
            <person name="Sisk P."/>
            <person name="Stolte C."/>
            <person name="Zeng Q."/>
            <person name="Eisenstadt E."/>
            <person name="Fraser-Liggett C."/>
            <person name="Strausberg R."/>
            <person name="Galagan J."/>
            <person name="Birren B."/>
            <person name="Collins F.H."/>
        </authorList>
    </citation>
    <scope>NUCLEOTIDE SEQUENCE [LARGE SCALE GENOMIC DNA]</scope>
    <source>
        <strain evidence="10">JHB</strain>
    </source>
</reference>